<evidence type="ECO:0000313" key="2">
    <source>
        <dbReference type="EMBL" id="GHB17224.1"/>
    </source>
</evidence>
<dbReference type="Pfam" id="PF01476">
    <property type="entry name" value="LysM"/>
    <property type="match status" value="1"/>
</dbReference>
<dbReference type="Proteomes" id="UP000637980">
    <property type="component" value="Unassembled WGS sequence"/>
</dbReference>
<proteinExistence type="predicted"/>
<organism evidence="2 3">
    <name type="scientific">Pseudovibrio japonicus</name>
    <dbReference type="NCBI Taxonomy" id="366534"/>
    <lineage>
        <taxon>Bacteria</taxon>
        <taxon>Pseudomonadati</taxon>
        <taxon>Pseudomonadota</taxon>
        <taxon>Alphaproteobacteria</taxon>
        <taxon>Hyphomicrobiales</taxon>
        <taxon>Stappiaceae</taxon>
        <taxon>Pseudovibrio</taxon>
    </lineage>
</organism>
<sequence>MNEHSPIEPFERVATPEEENLSSELSNLVQLFASAAQDLNGALSSGIIGRLTDFLRGKKLRYFAYDVQGSGSLANTVNLIRRMISLGFQLDVELIYNSSQKTLLQNLAQLLPGFDPAKRAPYKLNGVTITFFAYEETTVGGTTHRSVQGLSGQMPLCLCGGGDIPNSGNTSMATAVKCDYFVLLQPYLWTAEKCTPDKKTCPANSLVILPGLNKTINLDDQLALQGDQFAYRSFKQDLPEKFNWTDLRKIPNVNTKAISAAQNISQALGKTTKPGIEFFPVANLPSSSTDKTALTGSADGIAFELIAAAALLQKQKGFTKKPVVIALLGDLSSSTWQTLERYFPANNEEQQVAQSGLDALTKNVQAYCKSKQLFRNTTGSGTGIYLNKDLSGTAGAAFLSKLKPGATVVTTISGLPPAAADYLYDAATLPGVLEGTESANLAVNLGKPFFKLGNFATNPYPSTFANGRGKAAGSTTPTTAALLNTSKNQIALGISAFQEGYKSSMPPNELAQIMAEITMQFREGKGEYFDYYSGLKTYYTAPQNDKLLQALGFLAARFALVSVANGVAGSIFSDLQTLLTTLEDNVSNGALQFLPNVLKEGPLYTFLQTVLGAGGLTIGSAKDPVTIKPVDTAKRLTKVIVTGKTSDLLGTELDVTLSVSGVGRATKKAGKNYQVRFAVDLKKLSLPGVEWFALENTSLFAQFSSAGARLTGGLQTSIEVGDTLLPFQMNFPSSASNKMVVEGDFAAEATPSLNSVFALIGGMNFANTIPTEFAGLNELSVDGLRFNYNSATKSIESFQVSLKDSKQWNLFGGLSVKDLSFEITASEPTGNRQISWVASTQALIGEGDNPARLDISVTYPQTTLTATLNPDGPSLPLSDLVEALLPKGYHLNIGADIANLQLEYSPAKSRSVQAYSVEAGVDLENWQITLPPAKFELNDIYFDVKGEGTNSSGSIRAATTLFDNLSGVEPVPVNVSATYNTKDKLWAFRGEQGAAPIKVSQIIKAYIGSDWATGGLDVDVSDLNVTFSTGNGKSVASYEFGGSVSLKGQAPSWLPAQATFTAKIGNTGGSELLLPGGNARIPILDHRDEIVLIEPAKSLVRYETTKNDGKYALLTADIRWNNIELQAFYEYAKSHSHFGIMWGPFSAEVDENQTATIKFTDTTTLGAMVETFVEWMTGARFGLAAPFDVLNHVNLSDFELTWNFKEDTVSFTVEIGPIDILIAKVTGITLTYHKSAGVYVKLDGSFFWLSGASEAEGLPPWRADQPSSTPSPGGLGNKYLDLRLLAGGQHVDVKGLQDVTEVQQAVDILARLPKPTVGKVPDIGFDGNINWLFATDFGVLRIDASKELGQEHQGELAKGGAQYAFTLQVVLTDPSLYALRIACQGKAAKVFSGLDFQVIYKKVSPGLGKFSASIQLPEVMRRIDVGAVSITLPTFGVEVYTNGDFQFDIGFPWNNNFSHSFSIEAIVPPGIPLKGGGGFYFGKLPAASVKGLPTSTLGFFNPNLVFGVGLQLGLGKSIQKGILKAGFSLTAFGILQGILAKWNAYDDAHTDSGNALALQGEYFFSLTGTIGIIGKLYGSIDFAIIKAAFKVRIEVSAQIKLASYEPIPLTISAKVDVSATAKIDLGLFTIKVSFSFSAHVHTTFTLGALQNPNDAPWLEHSEAEEGLLAVPMAQRLALYSRLPMLMEALESAPITFNWRNLTPAADPSQNPLEIHLGYGLTLAKQEDWPDSNEGRPPQVPCYVANLFIAAPPPATQGDNELFEKAAGEQDDTGFEALAKMVTRWAIAATMGTGPQSAEQVDSHVISAVDINALLDGLNTLESSPDALTQDDISTFLQQQFQLDIAVPARQGDAQATYFPMVPALSLALEQDSKSALSYTFEAYNKISDNYRENLTKYFNQLSVMVENEDKKNPSEAEIANSKNSIASYIYENYFMLIMKQMIENLLNGLRDFNYALSDGDTPSGIVSWVNEKGALSAPKFTLTDLFKSNDTHRLTAGAALTIPTAPLVIPADSSFEGLATDNLYKAAVAPGDLVCSNSQVSGLLCTGATISHTQTDGKVTKYTISGEETVSAVATALGVTLEELINVSTLLTETDLLVVGATLQLPKFTYQTKATDTLTSIAQQFEINFSALATTENSEIANLFASTSGNKTGPNTDSLSIVHLPQFQVGELIREVQRTGGITHLSGMASRYYFHGMRLPTDGITPLEQGMWTQKDEAGQLTLPKQAGLFALSGQQIPIPTPLTSSFTMQLGKPKDADWIILGNDQNPLKYTVEVPAKDATPSKDYQRIQSITNYGTAGYLPAGPDELSLLAQVEQQPSTFPVSHFVKWQSAEPINVPTSDEDKPSQLPYLRLWTLSGALTALGASTAESTDMMPPQLIVEQVSMDAATGTLTKTPLVNFGWTSTIEFSIKKLPPQKSGASGATDAALKTTYELNGINAAGVVILERLLQALPEDHSFPSLTLGYTTGSQSSGTFFVGEGGSNVTFGISQTNLSTVTNPGAELFFEQSQSAQGNGPTLLNTPMALIKLLWEAGITNSGGFYLYYTADDGVTGFPAGIFNEKGEATLSLVIIHEDQAYMHPYVNGLATAQPLASSGASLSAAAKGELVEHTSGQSDTLQRVATRYHSNLNSLITQTLTPDAADIMLTPGKTITIEQGTYLVPFGTSAPGASFASIALRFGTSTDALKKTNPRLTGEIVPAGTPLRLPVIDLVIGSKALSNDLTNRTGLKQIADYFGTEPIVLAVANAKTDRLLVPGQTLTLRAGPLSVQPGEHPGVQSLNAKRAQPPQIPSGGTGQDYAEDLLLHNYSLLAYTITENQDFNASNMGLPIGASGQSTSLNESKIRYVLEAATGDMEDYQGSISYLGLMKPEKTAESAKINPYSANGLLLQTQLGWNDYYGNTILSTLDERTDPAGKLSNKPALQGYTDQIIPLSQWPSTSANWTVATGQTNASEGEAAPESFTLEITFSFDSGPFIPQKGQDPTTAQQRAAAALLVVEEMLAQFNDPNGFEIDVSSTLSLETYQLTQTEFQGLISWWQEIEAFLHKQSKAAEAGAAQTIPALPVHVTVPMTSLTQEPLFELVTQLIFKRPNGIAVGGYAADPLTRSVANTVTIQTSVTGASKQSGTDKPTKPTSDLLAGFAQRVAQAIYGDDFRLMVASGVNRYAPSAGMSSNATWAVRVGVNQGDPISFHITDESAPEVFAPLPVSNMLISRSASVYPYETLDDFDPQTGKFTSTPVPSTFSNVEMDVWLKQYFQFFDALLSPKYSSSILFVDKLAADKPDHIACSEGEPKPVSGYMEALAEQKKSLAQITTRMLAPIYQDGSHTRLSSAQETFRQTLLEELSNLYTTQAVISFGAQVAADIPLKAGEETPQLFGNINLNSVADCPPETGEKDQPPTSAKSLSSLFSLTSPKLLLQQGEEQPLTFLLQASEQLGETSECLKLDLSHKVSALEHQISPVEGIKDYKASSWLSPIEAEGTPVLEKPLGSFNVPILLRSFPETPRMVEQAGPAFDKKAQKLSKITKWDYEYTYGLNFHYLQDEAHGEIQFNLKDKPAAEFTGFLDAFAELAQFISVQENLSKILDQYVPVINAANQTPEAIKNASKILAAIIKINEDIICKAQSSGSLAMFAAAPQKDAGETYQFSILEENQIYRTNGEATQSRWVVKLILEDCVPLAGLTGDPSIEIPKWTSHLASSACEDGKQTYTYYYTQKTKGKLAYLMQDTAQTLSERQVILPGMQVLARQDAIASMYMIRNSYIHGKITDGFVFRTPTATFKNPFHPTLSSNAKLNIAFLDNPTKKPLQQSLEDHLSHLFSALFDGEYAGDITLQLNIGYTYHLSEGLTQEPIDLPIALLPPTPITIEEDGKPAGDFLKKLANSIIAWAQEHKPSCIEAELHFAMNIMSNLTENPMPLLNLQNLYLCTADIVPPLPSYQGEKEDQ</sequence>
<comment type="caution">
    <text evidence="2">The sequence shown here is derived from an EMBL/GenBank/DDBJ whole genome shotgun (WGS) entry which is preliminary data.</text>
</comment>
<dbReference type="PROSITE" id="PS51782">
    <property type="entry name" value="LYSM"/>
    <property type="match status" value="1"/>
</dbReference>
<gene>
    <name evidence="2" type="ORF">GCM10007094_00820</name>
</gene>
<dbReference type="InterPro" id="IPR018392">
    <property type="entry name" value="LysM"/>
</dbReference>
<feature type="domain" description="LysM" evidence="1">
    <location>
        <begin position="2060"/>
        <end position="2105"/>
    </location>
</feature>
<reference evidence="3" key="1">
    <citation type="journal article" date="2019" name="Int. J. Syst. Evol. Microbiol.">
        <title>The Global Catalogue of Microorganisms (GCM) 10K type strain sequencing project: providing services to taxonomists for standard genome sequencing and annotation.</title>
        <authorList>
            <consortium name="The Broad Institute Genomics Platform"/>
            <consortium name="The Broad Institute Genome Sequencing Center for Infectious Disease"/>
            <person name="Wu L."/>
            <person name="Ma J."/>
        </authorList>
    </citation>
    <scope>NUCLEOTIDE SEQUENCE [LARGE SCALE GENOMIC DNA]</scope>
    <source>
        <strain evidence="3">KCTC 12861</strain>
    </source>
</reference>
<name>A0ABQ3DVL1_9HYPH</name>
<keyword evidence="3" id="KW-1185">Reference proteome</keyword>
<dbReference type="SMART" id="SM00257">
    <property type="entry name" value="LysM"/>
    <property type="match status" value="2"/>
</dbReference>
<accession>A0ABQ3DVL1</accession>
<evidence type="ECO:0000313" key="3">
    <source>
        <dbReference type="Proteomes" id="UP000637980"/>
    </source>
</evidence>
<evidence type="ECO:0000259" key="1">
    <source>
        <dbReference type="PROSITE" id="PS51782"/>
    </source>
</evidence>
<dbReference type="RefSeq" id="WP_189434337.1">
    <property type="nucleotide sequence ID" value="NZ_BMXE01000001.1"/>
</dbReference>
<dbReference type="EMBL" id="BMXE01000001">
    <property type="protein sequence ID" value="GHB17224.1"/>
    <property type="molecule type" value="Genomic_DNA"/>
</dbReference>
<protein>
    <recommendedName>
        <fullName evidence="1">LysM domain-containing protein</fullName>
    </recommendedName>
</protein>